<comment type="subcellular location">
    <subcellularLocation>
        <location evidence="1">Membrane</location>
        <topology evidence="1">Multi-pass membrane protein</topology>
    </subcellularLocation>
</comment>
<feature type="compositionally biased region" description="Pro residues" evidence="11">
    <location>
        <begin position="488"/>
        <end position="498"/>
    </location>
</feature>
<dbReference type="InterPro" id="IPR006153">
    <property type="entry name" value="Cation/H_exchanger_TM"/>
</dbReference>
<keyword evidence="4" id="KW-0050">Antiport</keyword>
<keyword evidence="7" id="KW-0915">Sodium</keyword>
<dbReference type="PANTHER" id="PTHR31382">
    <property type="entry name" value="NA(+)/H(+) ANTIPORTER"/>
    <property type="match status" value="1"/>
</dbReference>
<keyword evidence="8" id="KW-0406">Ion transport</keyword>
<evidence type="ECO:0000259" key="13">
    <source>
        <dbReference type="Pfam" id="PF00999"/>
    </source>
</evidence>
<keyword evidence="16" id="KW-1185">Reference proteome</keyword>
<evidence type="ECO:0000256" key="6">
    <source>
        <dbReference type="ARBA" id="ARBA00022989"/>
    </source>
</evidence>
<feature type="region of interest" description="Disordered" evidence="11">
    <location>
        <begin position="469"/>
        <end position="627"/>
    </location>
</feature>
<feature type="compositionally biased region" description="Polar residues" evidence="11">
    <location>
        <begin position="864"/>
        <end position="883"/>
    </location>
</feature>
<protein>
    <submittedName>
        <fullName evidence="15">Alkali metal cation/H+ antiporter Nha1 C terminus-domain-containing protein</fullName>
    </submittedName>
</protein>
<dbReference type="CDD" id="cd06174">
    <property type="entry name" value="MFS"/>
    <property type="match status" value="1"/>
</dbReference>
<feature type="compositionally biased region" description="Low complexity" evidence="11">
    <location>
        <begin position="909"/>
        <end position="923"/>
    </location>
</feature>
<dbReference type="Pfam" id="PF08619">
    <property type="entry name" value="Nha1_C"/>
    <property type="match status" value="1"/>
</dbReference>
<dbReference type="Pfam" id="PF00999">
    <property type="entry name" value="Na_H_Exchanger"/>
    <property type="match status" value="1"/>
</dbReference>
<evidence type="ECO:0000256" key="10">
    <source>
        <dbReference type="ARBA" id="ARBA00023201"/>
    </source>
</evidence>
<evidence type="ECO:0000256" key="4">
    <source>
        <dbReference type="ARBA" id="ARBA00022449"/>
    </source>
</evidence>
<evidence type="ECO:0000256" key="12">
    <source>
        <dbReference type="SAM" id="Phobius"/>
    </source>
</evidence>
<keyword evidence="6 12" id="KW-1133">Transmembrane helix</keyword>
<feature type="domain" description="Alkali metal cation/H+ antiporter Nha1 C-terminal" evidence="14">
    <location>
        <begin position="458"/>
        <end position="986"/>
    </location>
</feature>
<dbReference type="EMBL" id="JAULSR010000004">
    <property type="protein sequence ID" value="KAK0621412.1"/>
    <property type="molecule type" value="Genomic_DNA"/>
</dbReference>
<dbReference type="PANTHER" id="PTHR31382:SF4">
    <property type="entry name" value="NA(+)_H(+) ANTIPORTER"/>
    <property type="match status" value="1"/>
</dbReference>
<evidence type="ECO:0000256" key="5">
    <source>
        <dbReference type="ARBA" id="ARBA00022692"/>
    </source>
</evidence>
<dbReference type="Gene3D" id="1.20.1530.20">
    <property type="match status" value="1"/>
</dbReference>
<evidence type="ECO:0000259" key="14">
    <source>
        <dbReference type="Pfam" id="PF08619"/>
    </source>
</evidence>
<feature type="transmembrane region" description="Helical" evidence="12">
    <location>
        <begin position="204"/>
        <end position="226"/>
    </location>
</feature>
<feature type="transmembrane region" description="Helical" evidence="12">
    <location>
        <begin position="102"/>
        <end position="125"/>
    </location>
</feature>
<feature type="transmembrane region" description="Helical" evidence="12">
    <location>
        <begin position="410"/>
        <end position="436"/>
    </location>
</feature>
<name>A0AA40C1D9_9PEZI</name>
<proteinExistence type="inferred from homology"/>
<dbReference type="InterPro" id="IPR013928">
    <property type="entry name" value="Cation/H_antiporter_C"/>
</dbReference>
<evidence type="ECO:0000313" key="16">
    <source>
        <dbReference type="Proteomes" id="UP001174934"/>
    </source>
</evidence>
<dbReference type="FunFam" id="1.20.1530.20:FF:000015">
    <property type="entry name" value="Na(+)/H(+) antiporter 2"/>
    <property type="match status" value="1"/>
</dbReference>
<dbReference type="GO" id="GO:0030007">
    <property type="term" value="P:intracellular potassium ion homeostasis"/>
    <property type="evidence" value="ECO:0007669"/>
    <property type="project" value="TreeGrafter"/>
</dbReference>
<evidence type="ECO:0000256" key="9">
    <source>
        <dbReference type="ARBA" id="ARBA00023136"/>
    </source>
</evidence>
<feature type="domain" description="Cation/H+ exchanger transmembrane" evidence="13">
    <location>
        <begin position="26"/>
        <end position="433"/>
    </location>
</feature>
<evidence type="ECO:0000256" key="3">
    <source>
        <dbReference type="ARBA" id="ARBA00022448"/>
    </source>
</evidence>
<comment type="similarity">
    <text evidence="2">Belongs to the fungal Na(+)/H(+) exchanger family.</text>
</comment>
<comment type="caution">
    <text evidence="15">The sequence shown here is derived from an EMBL/GenBank/DDBJ whole genome shotgun (WGS) entry which is preliminary data.</text>
</comment>
<evidence type="ECO:0000256" key="11">
    <source>
        <dbReference type="SAM" id="MobiDB-lite"/>
    </source>
</evidence>
<keyword evidence="9 12" id="KW-0472">Membrane</keyword>
<dbReference type="GO" id="GO:0005886">
    <property type="term" value="C:plasma membrane"/>
    <property type="evidence" value="ECO:0007669"/>
    <property type="project" value="InterPro"/>
</dbReference>
<dbReference type="Proteomes" id="UP001174934">
    <property type="component" value="Unassembled WGS sequence"/>
</dbReference>
<keyword evidence="5 12" id="KW-0812">Transmembrane</keyword>
<evidence type="ECO:0000256" key="2">
    <source>
        <dbReference type="ARBA" id="ARBA00005248"/>
    </source>
</evidence>
<dbReference type="GO" id="GO:0015385">
    <property type="term" value="F:sodium:proton antiporter activity"/>
    <property type="evidence" value="ECO:0007669"/>
    <property type="project" value="InterPro"/>
</dbReference>
<feature type="transmembrane region" description="Helical" evidence="12">
    <location>
        <begin position="296"/>
        <end position="315"/>
    </location>
</feature>
<feature type="compositionally biased region" description="Polar residues" evidence="11">
    <location>
        <begin position="892"/>
        <end position="906"/>
    </location>
</feature>
<feature type="region of interest" description="Disordered" evidence="11">
    <location>
        <begin position="742"/>
        <end position="827"/>
    </location>
</feature>
<feature type="transmembrane region" description="Helical" evidence="12">
    <location>
        <begin position="12"/>
        <end position="32"/>
    </location>
</feature>
<evidence type="ECO:0000256" key="7">
    <source>
        <dbReference type="ARBA" id="ARBA00023053"/>
    </source>
</evidence>
<organism evidence="15 16">
    <name type="scientific">Bombardia bombarda</name>
    <dbReference type="NCBI Taxonomy" id="252184"/>
    <lineage>
        <taxon>Eukaryota</taxon>
        <taxon>Fungi</taxon>
        <taxon>Dikarya</taxon>
        <taxon>Ascomycota</taxon>
        <taxon>Pezizomycotina</taxon>
        <taxon>Sordariomycetes</taxon>
        <taxon>Sordariomycetidae</taxon>
        <taxon>Sordariales</taxon>
        <taxon>Lasiosphaeriaceae</taxon>
        <taxon>Bombardia</taxon>
    </lineage>
</organism>
<feature type="transmembrane region" description="Helical" evidence="12">
    <location>
        <begin position="69"/>
        <end position="90"/>
    </location>
</feature>
<gene>
    <name evidence="15" type="ORF">B0T17DRAFT_494957</name>
</gene>
<feature type="transmembrane region" description="Helical" evidence="12">
    <location>
        <begin position="37"/>
        <end position="57"/>
    </location>
</feature>
<feature type="compositionally biased region" description="Polar residues" evidence="11">
    <location>
        <begin position="469"/>
        <end position="478"/>
    </location>
</feature>
<keyword evidence="10" id="KW-0739">Sodium transport</keyword>
<feature type="transmembrane region" description="Helical" evidence="12">
    <location>
        <begin position="321"/>
        <end position="341"/>
    </location>
</feature>
<accession>A0AA40C1D9</accession>
<reference evidence="15" key="1">
    <citation type="submission" date="2023-06" db="EMBL/GenBank/DDBJ databases">
        <title>Genome-scale phylogeny and comparative genomics of the fungal order Sordariales.</title>
        <authorList>
            <consortium name="Lawrence Berkeley National Laboratory"/>
            <person name="Hensen N."/>
            <person name="Bonometti L."/>
            <person name="Westerberg I."/>
            <person name="Brannstrom I.O."/>
            <person name="Guillou S."/>
            <person name="Cros-Aarteil S."/>
            <person name="Calhoun S."/>
            <person name="Haridas S."/>
            <person name="Kuo A."/>
            <person name="Mondo S."/>
            <person name="Pangilinan J."/>
            <person name="Riley R."/>
            <person name="LaButti K."/>
            <person name="Andreopoulos B."/>
            <person name="Lipzen A."/>
            <person name="Chen C."/>
            <person name="Yanf M."/>
            <person name="Daum C."/>
            <person name="Ng V."/>
            <person name="Clum A."/>
            <person name="Steindorff A."/>
            <person name="Ohm R."/>
            <person name="Martin F."/>
            <person name="Silar P."/>
            <person name="Natvig D."/>
            <person name="Lalanne C."/>
            <person name="Gautier V."/>
            <person name="Ament-velasquez S.L."/>
            <person name="Kruys A."/>
            <person name="Hutchinson M.I."/>
            <person name="Powell A.J."/>
            <person name="Barry K."/>
            <person name="Miller A.N."/>
            <person name="Grigoriev I.V."/>
            <person name="Debuchy R."/>
            <person name="Gladieux P."/>
            <person name="Thoren M.H."/>
            <person name="Johannesson H."/>
        </authorList>
    </citation>
    <scope>NUCLEOTIDE SEQUENCE</scope>
    <source>
        <strain evidence="15">SMH3391-2</strain>
    </source>
</reference>
<feature type="transmembrane region" description="Helical" evidence="12">
    <location>
        <begin position="246"/>
        <end position="262"/>
    </location>
</feature>
<dbReference type="InterPro" id="IPR038770">
    <property type="entry name" value="Na+/solute_symporter_sf"/>
</dbReference>
<feature type="compositionally biased region" description="Acidic residues" evidence="11">
    <location>
        <begin position="980"/>
        <end position="991"/>
    </location>
</feature>
<sequence>MTWDHLSVTRPHLVYIILGGFTSLFMLCSTVIKERMYIGEATVATLCGIIFGPHAANLIDPKSWGSVDIVTIEFSRIVLVVQCFAVGVELPKFYMEKHWRSVTFLLVPVMTFGWLITSVVIWWLIEPLSWLESLVVAACVTATDPVLASSVVGKGKFAKRVPKHLRDLLSAESGCNDGMAFPFVYLALYLIHDHQSARDVSFHWIVYTILYECVFGAVYGFIIGYLARQGIKHAEKRDLIDRESFLVFYFVLALFCAGSGSILGVDDLLVGFSAGVGFSNDGWFTQKTEESHVSNVIDLLLNLTYFVYFGTIIPWEMFNDYNIGLSAWRLAVLAIFVILFRRIPIMMALKPVIPDIKTWREALFAGHFGPIGVGAIFVAILARAELESENPVPLAELPDSDVENYTLLTLVWPITTFLVVASIIVHGSSIAVFTLGKHINTLTITMSYTQATEDGPSWMNRLPRISSVSRSQARTMSDTEVDEMKMPDFPPGTLPPIGMPGQFLRRVKEEDKPSKQGSRASSLSGRRRRKKWDDGIGPGGPIQQSAIFPQRLNQSNQAPMSPQGDPTSPTSPTIQQDSSMLSPSDAARTGRSREKRAEGASENSPDQSRSRGHESPRNDIEVYDEGDNIIVENRDGDVLAVEKAHEDPARSAETLRHKLNSAAASGWSYDALKKKISNWRDEEVEKRKEKQVATRKGEPARAYQFGTTIIVENEDGDVVKKYELPAQKAEGAFVSQGLKYMGMGGRKAGDKSGASAGPYSEGESSGAKASNRPVMPNWASGGLLRRTTMGETAAEKAKKRSEMEEQEEEDDRHIRFTIGGVGQRMTKEDFIRSMQKLDKNTRADIIDQSNASNVVKTLAEQDPQPAQQGTAAAKTSNQDNNKASAPADLSEQVRSSKGSSENLSEGNSRRSPSGSPSRSPSLSEIQGIETSSRDAPETAVERRRRLAVLKSVGDSQEDAGETPAERRRREAALGMSPSAPDEDSEDSEDDDTPRVPPPKRGIRFADTPQKGRD</sequence>
<feature type="compositionally biased region" description="Basic and acidic residues" evidence="11">
    <location>
        <begin position="793"/>
        <end position="803"/>
    </location>
</feature>
<feature type="compositionally biased region" description="Polar residues" evidence="11">
    <location>
        <begin position="542"/>
        <end position="582"/>
    </location>
</feature>
<evidence type="ECO:0000313" key="15">
    <source>
        <dbReference type="EMBL" id="KAK0621412.1"/>
    </source>
</evidence>
<dbReference type="GO" id="GO:0042391">
    <property type="term" value="P:regulation of membrane potential"/>
    <property type="evidence" value="ECO:0007669"/>
    <property type="project" value="InterPro"/>
</dbReference>
<evidence type="ECO:0000256" key="8">
    <source>
        <dbReference type="ARBA" id="ARBA00023065"/>
    </source>
</evidence>
<dbReference type="AlphaFoldDB" id="A0AA40C1D9"/>
<dbReference type="InterPro" id="IPR004712">
    <property type="entry name" value="Na+/H+_antiporter_fungi"/>
</dbReference>
<keyword evidence="3" id="KW-0813">Transport</keyword>
<feature type="transmembrane region" description="Helical" evidence="12">
    <location>
        <begin position="362"/>
        <end position="382"/>
    </location>
</feature>
<feature type="compositionally biased region" description="Basic and acidic residues" evidence="11">
    <location>
        <begin position="931"/>
        <end position="941"/>
    </location>
</feature>
<dbReference type="GO" id="GO:0120029">
    <property type="term" value="P:proton export across plasma membrane"/>
    <property type="evidence" value="ECO:0007669"/>
    <property type="project" value="InterPro"/>
</dbReference>
<feature type="compositionally biased region" description="Basic and acidic residues" evidence="11">
    <location>
        <begin position="608"/>
        <end position="620"/>
    </location>
</feature>
<feature type="region of interest" description="Disordered" evidence="11">
    <location>
        <begin position="840"/>
        <end position="1013"/>
    </location>
</feature>
<dbReference type="GO" id="GO:0036376">
    <property type="term" value="P:sodium ion export across plasma membrane"/>
    <property type="evidence" value="ECO:0007669"/>
    <property type="project" value="InterPro"/>
</dbReference>
<evidence type="ECO:0000256" key="1">
    <source>
        <dbReference type="ARBA" id="ARBA00004141"/>
    </source>
</evidence>